<dbReference type="Gene3D" id="3.60.10.10">
    <property type="entry name" value="Endonuclease/exonuclease/phosphatase"/>
    <property type="match status" value="1"/>
</dbReference>
<dbReference type="AlphaFoldDB" id="A0A1R1X7V5"/>
<gene>
    <name evidence="1" type="ORF">AYI69_g10135</name>
</gene>
<accession>A0A1R1X7V5</accession>
<dbReference type="Proteomes" id="UP000187429">
    <property type="component" value="Unassembled WGS sequence"/>
</dbReference>
<organism evidence="1 2">
    <name type="scientific">Smittium culicis</name>
    <dbReference type="NCBI Taxonomy" id="133412"/>
    <lineage>
        <taxon>Eukaryota</taxon>
        <taxon>Fungi</taxon>
        <taxon>Fungi incertae sedis</taxon>
        <taxon>Zoopagomycota</taxon>
        <taxon>Kickxellomycotina</taxon>
        <taxon>Harpellomycetes</taxon>
        <taxon>Harpellales</taxon>
        <taxon>Legeriomycetaceae</taxon>
        <taxon>Smittium</taxon>
    </lineage>
</organism>
<evidence type="ECO:0000313" key="2">
    <source>
        <dbReference type="Proteomes" id="UP000187429"/>
    </source>
</evidence>
<reference evidence="2" key="1">
    <citation type="submission" date="2017-01" db="EMBL/GenBank/DDBJ databases">
        <authorList>
            <person name="Wang Y."/>
            <person name="White M."/>
            <person name="Kvist S."/>
            <person name="Moncalvo J.-M."/>
        </authorList>
    </citation>
    <scope>NUCLEOTIDE SEQUENCE [LARGE SCALE GENOMIC DNA]</scope>
    <source>
        <strain evidence="2">ID-206-W2</strain>
    </source>
</reference>
<dbReference type="InterPro" id="IPR036691">
    <property type="entry name" value="Endo/exonu/phosph_ase_sf"/>
</dbReference>
<evidence type="ECO:0000313" key="1">
    <source>
        <dbReference type="EMBL" id="OMJ10710.1"/>
    </source>
</evidence>
<evidence type="ECO:0008006" key="3">
    <source>
        <dbReference type="Google" id="ProtNLM"/>
    </source>
</evidence>
<protein>
    <recommendedName>
        <fullName evidence="3">Endonuclease/exonuclease/phosphatase domain-containing protein</fullName>
    </recommendedName>
</protein>
<dbReference type="OrthoDB" id="5598740at2759"/>
<dbReference type="EMBL" id="LSSM01006471">
    <property type="protein sequence ID" value="OMJ10710.1"/>
    <property type="molecule type" value="Genomic_DNA"/>
</dbReference>
<sequence length="189" mass="21287">MKNFRNLKIGYWNCQGLSERKWVRAVNAVSEAELDILFLAETWFIDHESHATHPMFFVSTPRILPVPAFGHEQAGIVCLVTQGTRKQISFACVTRYTVRIKINGHDIMAVYFPPSLKPDKIAEHIPENSLSVLIGDINAFFGVQYGTKKIGPLARCNLFRKICSEKSLNHLFPVPLGPTPDHAFVHSSL</sequence>
<keyword evidence="2" id="KW-1185">Reference proteome</keyword>
<name>A0A1R1X7V5_9FUNG</name>
<proteinExistence type="predicted"/>
<dbReference type="SUPFAM" id="SSF56219">
    <property type="entry name" value="DNase I-like"/>
    <property type="match status" value="1"/>
</dbReference>
<comment type="caution">
    <text evidence="1">The sequence shown here is derived from an EMBL/GenBank/DDBJ whole genome shotgun (WGS) entry which is preliminary data.</text>
</comment>